<feature type="region of interest" description="Disordered" evidence="1">
    <location>
        <begin position="178"/>
        <end position="198"/>
    </location>
</feature>
<evidence type="ECO:0000256" key="2">
    <source>
        <dbReference type="SAM" id="SignalP"/>
    </source>
</evidence>
<evidence type="ECO:0000256" key="1">
    <source>
        <dbReference type="SAM" id="MobiDB-lite"/>
    </source>
</evidence>
<dbReference type="AlphaFoldDB" id="A0A1G7HX12"/>
<protein>
    <submittedName>
        <fullName evidence="3">Invasion protein IalB, involved in pathogenesis</fullName>
    </submittedName>
</protein>
<keyword evidence="2" id="KW-0732">Signal</keyword>
<dbReference type="RefSeq" id="WP_092088526.1">
    <property type="nucleotide sequence ID" value="NZ_FMZW01000043.1"/>
</dbReference>
<accession>A0A1G7HX12</accession>
<evidence type="ECO:0000313" key="4">
    <source>
        <dbReference type="Proteomes" id="UP000199245"/>
    </source>
</evidence>
<dbReference type="InterPro" id="IPR038696">
    <property type="entry name" value="IalB_sf"/>
</dbReference>
<dbReference type="Proteomes" id="UP000199245">
    <property type="component" value="Unassembled WGS sequence"/>
</dbReference>
<dbReference type="EMBL" id="FMZW01000043">
    <property type="protein sequence ID" value="SDF04893.1"/>
    <property type="molecule type" value="Genomic_DNA"/>
</dbReference>
<feature type="signal peptide" evidence="2">
    <location>
        <begin position="1"/>
        <end position="23"/>
    </location>
</feature>
<sequence>MRRVILRCCAGMALAWLVAGPVAGEQATLTYPPWTKFCIADTCIVGREGRSKIENIDCGAVVAAALIARTGDSRKTLRVFLPTRVIVERGVRILIDQGQAIERPYAGCFAYGCTADYDAGPEMVDQLKQAHALTLEAFDKANSPISLTVPLAGFADAYDGPAQETKVIEEVLSAEEKQARSERAKRAEEERKARCEAR</sequence>
<proteinExistence type="predicted"/>
<reference evidence="3 4" key="1">
    <citation type="submission" date="2016-10" db="EMBL/GenBank/DDBJ databases">
        <authorList>
            <person name="de Groot N.N."/>
        </authorList>
    </citation>
    <scope>NUCLEOTIDE SEQUENCE [LARGE SCALE GENOMIC DNA]</scope>
    <source>
        <strain evidence="3 4">R5</strain>
    </source>
</reference>
<name>A0A1G7HX12_9BRAD</name>
<dbReference type="Gene3D" id="2.60.40.1880">
    <property type="entry name" value="Invasion associated locus B (IalB) protein"/>
    <property type="match status" value="1"/>
</dbReference>
<organism evidence="3 4">
    <name type="scientific">Bradyrhizobium brasilense</name>
    <dbReference type="NCBI Taxonomy" id="1419277"/>
    <lineage>
        <taxon>Bacteria</taxon>
        <taxon>Pseudomonadati</taxon>
        <taxon>Pseudomonadota</taxon>
        <taxon>Alphaproteobacteria</taxon>
        <taxon>Hyphomicrobiales</taxon>
        <taxon>Nitrobacteraceae</taxon>
        <taxon>Bradyrhizobium</taxon>
    </lineage>
</organism>
<dbReference type="Pfam" id="PF06776">
    <property type="entry name" value="IalB"/>
    <property type="match status" value="1"/>
</dbReference>
<gene>
    <name evidence="3" type="ORF">SAMN05216337_104324</name>
</gene>
<dbReference type="InterPro" id="IPR010642">
    <property type="entry name" value="Invasion_prot_B"/>
</dbReference>
<evidence type="ECO:0000313" key="3">
    <source>
        <dbReference type="EMBL" id="SDF04893.1"/>
    </source>
</evidence>
<feature type="chain" id="PRO_5011666581" evidence="2">
    <location>
        <begin position="24"/>
        <end position="198"/>
    </location>
</feature>